<dbReference type="EMBL" id="CP049221">
    <property type="protein sequence ID" value="QTG17281.1"/>
    <property type="molecule type" value="Genomic_DNA"/>
</dbReference>
<organism evidence="2 3">
    <name type="scientific">Agrobacterium tumefaciens</name>
    <dbReference type="NCBI Taxonomy" id="358"/>
    <lineage>
        <taxon>Bacteria</taxon>
        <taxon>Pseudomonadati</taxon>
        <taxon>Pseudomonadota</taxon>
        <taxon>Alphaproteobacteria</taxon>
        <taxon>Hyphomicrobiales</taxon>
        <taxon>Rhizobiaceae</taxon>
        <taxon>Rhizobium/Agrobacterium group</taxon>
        <taxon>Agrobacterium</taxon>
        <taxon>Agrobacterium tumefaciens complex</taxon>
    </lineage>
</organism>
<gene>
    <name evidence="2" type="ORF">G6M86_28780</name>
</gene>
<dbReference type="Proteomes" id="UP000663946">
    <property type="component" value="Plasmid pQ15_94_4"/>
</dbReference>
<proteinExistence type="predicted"/>
<keyword evidence="1" id="KW-0812">Transmembrane</keyword>
<dbReference type="RefSeq" id="WP_333722989.1">
    <property type="nucleotide sequence ID" value="NZ_CP049221.1"/>
</dbReference>
<evidence type="ECO:0000313" key="2">
    <source>
        <dbReference type="EMBL" id="QTG17281.1"/>
    </source>
</evidence>
<keyword evidence="2" id="KW-0614">Plasmid</keyword>
<dbReference type="AlphaFoldDB" id="A0AAJ4TDI7"/>
<name>A0AAJ4TDI7_AGRTU</name>
<evidence type="ECO:0000313" key="3">
    <source>
        <dbReference type="Proteomes" id="UP000663946"/>
    </source>
</evidence>
<keyword evidence="1" id="KW-0472">Membrane</keyword>
<geneLocation type="plasmid" evidence="2 3">
    <name>pQ15_94_4</name>
</geneLocation>
<accession>A0AAJ4TDI7</accession>
<evidence type="ECO:0000256" key="1">
    <source>
        <dbReference type="SAM" id="Phobius"/>
    </source>
</evidence>
<sequence>MDIYSLAITHIHAPVPTVRMSAWAEDRYYSDHKGVPRFRPGLFGSVAMAAGMIMILGMTLI</sequence>
<protein>
    <submittedName>
        <fullName evidence="2">Uncharacterized protein</fullName>
    </submittedName>
</protein>
<keyword evidence="1" id="KW-1133">Transmembrane helix</keyword>
<reference evidence="2" key="1">
    <citation type="submission" date="2020-02" db="EMBL/GenBank/DDBJ databases">
        <title>Unexpected conservation and global transmission of agrobacterial virulence plasmids.</title>
        <authorList>
            <person name="Weisberg A.J."/>
            <person name="Davis E.W. II"/>
            <person name="Tabima J.R."/>
            <person name="Belcher M.S."/>
            <person name="Miller M."/>
            <person name="Kuo C.-H."/>
            <person name="Loper J.E."/>
            <person name="Grunwald N.J."/>
            <person name="Putnam M.L."/>
            <person name="Chang J.H."/>
        </authorList>
    </citation>
    <scope>NUCLEOTIDE SEQUENCE</scope>
    <source>
        <strain evidence="2">Q15/94</strain>
        <plasmid evidence="2">pQ15_94_4</plasmid>
    </source>
</reference>
<feature type="transmembrane region" description="Helical" evidence="1">
    <location>
        <begin position="42"/>
        <end position="60"/>
    </location>
</feature>